<comment type="caution">
    <text evidence="2">The sequence shown here is derived from an EMBL/GenBank/DDBJ whole genome shotgun (WGS) entry which is preliminary data.</text>
</comment>
<evidence type="ECO:0008006" key="4">
    <source>
        <dbReference type="Google" id="ProtNLM"/>
    </source>
</evidence>
<organism evidence="2 3">
    <name type="scientific">Chryseobacterium rhizosphaerae</name>
    <dbReference type="NCBI Taxonomy" id="395937"/>
    <lineage>
        <taxon>Bacteria</taxon>
        <taxon>Pseudomonadati</taxon>
        <taxon>Bacteroidota</taxon>
        <taxon>Flavobacteriia</taxon>
        <taxon>Flavobacteriales</taxon>
        <taxon>Weeksellaceae</taxon>
        <taxon>Chryseobacterium group</taxon>
        <taxon>Chryseobacterium</taxon>
    </lineage>
</organism>
<feature type="chain" id="PRO_5042206137" description="SH3 domain-containing protein" evidence="1">
    <location>
        <begin position="19"/>
        <end position="181"/>
    </location>
</feature>
<evidence type="ECO:0000313" key="3">
    <source>
        <dbReference type="Proteomes" id="UP001184861"/>
    </source>
</evidence>
<accession>A0AAE4C3F4</accession>
<sequence>MKKLFTTLSVIFSTVMFSQVIIGNATGSAANKTSVLLEFPEGQSKGIILPYTRSLPSSPTEGTLLLDASANTAARIKYYNGSWIDLSGQDADISSALSNQPTSAQVSEESNAKVIIGSNSSSANGVLVLESQTKAMLLPAAETTDEIPNPSPGMIVFIRKNGAKRLAVFNGSKWSYWMADI</sequence>
<keyword evidence="1" id="KW-0732">Signal</keyword>
<dbReference type="AlphaFoldDB" id="A0AAE4C3F4"/>
<proteinExistence type="predicted"/>
<dbReference type="EMBL" id="JAVDQY010000001">
    <property type="protein sequence ID" value="MDR6525590.1"/>
    <property type="molecule type" value="Genomic_DNA"/>
</dbReference>
<reference evidence="2" key="1">
    <citation type="submission" date="2023-07" db="EMBL/GenBank/DDBJ databases">
        <title>Sorghum-associated microbial communities from plants grown in Nebraska, USA.</title>
        <authorList>
            <person name="Schachtman D."/>
        </authorList>
    </citation>
    <scope>NUCLEOTIDE SEQUENCE</scope>
    <source>
        <strain evidence="2">DS2360</strain>
    </source>
</reference>
<protein>
    <recommendedName>
        <fullName evidence="4">SH3 domain-containing protein</fullName>
    </recommendedName>
</protein>
<dbReference type="Proteomes" id="UP001184861">
    <property type="component" value="Unassembled WGS sequence"/>
</dbReference>
<gene>
    <name evidence="2" type="ORF">J2787_000960</name>
</gene>
<evidence type="ECO:0000313" key="2">
    <source>
        <dbReference type="EMBL" id="MDR6525590.1"/>
    </source>
</evidence>
<evidence type="ECO:0000256" key="1">
    <source>
        <dbReference type="SAM" id="SignalP"/>
    </source>
</evidence>
<dbReference type="RefSeq" id="WP_202270748.1">
    <property type="nucleotide sequence ID" value="NZ_JAVDQY010000001.1"/>
</dbReference>
<name>A0AAE4C3F4_9FLAO</name>
<feature type="signal peptide" evidence="1">
    <location>
        <begin position="1"/>
        <end position="18"/>
    </location>
</feature>